<feature type="compositionally biased region" description="Polar residues" evidence="4">
    <location>
        <begin position="37"/>
        <end position="49"/>
    </location>
</feature>
<evidence type="ECO:0000256" key="4">
    <source>
        <dbReference type="SAM" id="MobiDB-lite"/>
    </source>
</evidence>
<protein>
    <recommendedName>
        <fullName evidence="7">Filament-like plant protein</fullName>
    </recommendedName>
</protein>
<name>A0AAF1AHV3_DAUCS</name>
<feature type="region of interest" description="Disordered" evidence="4">
    <location>
        <begin position="1"/>
        <end position="65"/>
    </location>
</feature>
<evidence type="ECO:0000256" key="2">
    <source>
        <dbReference type="ARBA" id="ARBA00023054"/>
    </source>
</evidence>
<dbReference type="EMBL" id="CP093343">
    <property type="protein sequence ID" value="WOG83068.1"/>
    <property type="molecule type" value="Genomic_DNA"/>
</dbReference>
<reference evidence="5" key="2">
    <citation type="submission" date="2022-03" db="EMBL/GenBank/DDBJ databases">
        <title>Draft title - Genomic analysis of global carrot germplasm unveils the trajectory of domestication and the origin of high carotenoid orange carrot.</title>
        <authorList>
            <person name="Iorizzo M."/>
            <person name="Ellison S."/>
            <person name="Senalik D."/>
            <person name="Macko-Podgorni A."/>
            <person name="Grzebelus D."/>
            <person name="Bostan H."/>
            <person name="Rolling W."/>
            <person name="Curaba J."/>
            <person name="Simon P."/>
        </authorList>
    </citation>
    <scope>NUCLEOTIDE SEQUENCE</scope>
    <source>
        <tissue evidence="5">Leaf</tissue>
    </source>
</reference>
<feature type="coiled-coil region" evidence="3">
    <location>
        <begin position="383"/>
        <end position="592"/>
    </location>
</feature>
<gene>
    <name evidence="5" type="ORF">DCAR_0102242</name>
</gene>
<dbReference type="AlphaFoldDB" id="A0AAF1AHV3"/>
<dbReference type="PANTHER" id="PTHR31580:SF49">
    <property type="entry name" value="FILAMENT-LIKE PLANT PROTEIN 3"/>
    <property type="match status" value="1"/>
</dbReference>
<dbReference type="PANTHER" id="PTHR31580">
    <property type="entry name" value="FILAMENT-LIKE PLANT PROTEIN 4"/>
    <property type="match status" value="1"/>
</dbReference>
<comment type="similarity">
    <text evidence="1">Belongs to the FPP family.</text>
</comment>
<sequence length="662" mass="75496">MDRRSWLWRRKSSDKSPGETESSGSMSSHSERFSDEQAFSNHNIQSPEVTSKDIPADEELNDSVKTLREKLSSALQNISSKDDLVKQHSKVAEEAVSGWEKAENEVFALKQQLESLTQRSSSLEDRTIHLDVALRECMRQLRHEREEQEQKIHEAIVKKTNEWEATKSGFQKQLVELQSQLQAAKGEGATSWHIDLRSKLEAAEKEISSLKHELLSRSEELELRTVERDLSTEAAESASRQNLESVKKVAKLETECRRLKAVARRAPSFNEQRSITESSVYVESFTDSQSDIGERLSLVDNDTHRIHELGPNDWKQNPSTSSVSESANFRNVKALGKSLTASSLDDSLMDDFLEMERLVALPDTQNVNPYQSRSIMEQSKEGNTSSRSELETMRNRIVELEDKLVKTEADKNKLETFLTKHQDQIRTLTDCLEEAEMKLMKMEADKNETEASLIKHQLMLHTVRDRLEEAEMKLVKMEVDKNETETILIKHQHQLEQLRARSKETEIELAELQTRLAVANEARETVEAACNDINSKKETAESRLGVVDNELKAMITRIRSLEEEIQKERSFSEETISKCQKLEQEILRLKHEGEIQRAASSHTQLKQNQDKELAAAAYKFSECKKTIASLGRQLKSLATLEDFLSDSDNPCTISRGPQTTAK</sequence>
<dbReference type="Pfam" id="PF05911">
    <property type="entry name" value="FPP"/>
    <property type="match status" value="3"/>
</dbReference>
<organism evidence="5 6">
    <name type="scientific">Daucus carota subsp. sativus</name>
    <name type="common">Carrot</name>
    <dbReference type="NCBI Taxonomy" id="79200"/>
    <lineage>
        <taxon>Eukaryota</taxon>
        <taxon>Viridiplantae</taxon>
        <taxon>Streptophyta</taxon>
        <taxon>Embryophyta</taxon>
        <taxon>Tracheophyta</taxon>
        <taxon>Spermatophyta</taxon>
        <taxon>Magnoliopsida</taxon>
        <taxon>eudicotyledons</taxon>
        <taxon>Gunneridae</taxon>
        <taxon>Pentapetalae</taxon>
        <taxon>asterids</taxon>
        <taxon>campanulids</taxon>
        <taxon>Apiales</taxon>
        <taxon>Apiaceae</taxon>
        <taxon>Apioideae</taxon>
        <taxon>Scandiceae</taxon>
        <taxon>Daucinae</taxon>
        <taxon>Daucus</taxon>
        <taxon>Daucus sect. Daucus</taxon>
    </lineage>
</organism>
<dbReference type="KEGG" id="dcr:108204986"/>
<evidence type="ECO:0000313" key="6">
    <source>
        <dbReference type="Proteomes" id="UP000077755"/>
    </source>
</evidence>
<keyword evidence="2 3" id="KW-0175">Coiled coil</keyword>
<evidence type="ECO:0000256" key="3">
    <source>
        <dbReference type="SAM" id="Coils"/>
    </source>
</evidence>
<feature type="compositionally biased region" description="Low complexity" evidence="4">
    <location>
        <begin position="19"/>
        <end position="28"/>
    </location>
</feature>
<evidence type="ECO:0000256" key="1">
    <source>
        <dbReference type="ARBA" id="ARBA00005921"/>
    </source>
</evidence>
<evidence type="ECO:0008006" key="7">
    <source>
        <dbReference type="Google" id="ProtNLM"/>
    </source>
</evidence>
<dbReference type="Proteomes" id="UP000077755">
    <property type="component" value="Chromosome 1"/>
</dbReference>
<dbReference type="InterPro" id="IPR008587">
    <property type="entry name" value="FPP_plant"/>
</dbReference>
<feature type="compositionally biased region" description="Basic and acidic residues" evidence="4">
    <location>
        <begin position="1"/>
        <end position="18"/>
    </location>
</feature>
<evidence type="ECO:0000313" key="5">
    <source>
        <dbReference type="EMBL" id="WOG83068.1"/>
    </source>
</evidence>
<proteinExistence type="inferred from homology"/>
<dbReference type="SUPFAM" id="SSF57997">
    <property type="entry name" value="Tropomyosin"/>
    <property type="match status" value="1"/>
</dbReference>
<accession>A0AAF1AHV3</accession>
<reference evidence="5" key="1">
    <citation type="journal article" date="2016" name="Nat. Genet.">
        <title>A high-quality carrot genome assembly provides new insights into carotenoid accumulation and asterid genome evolution.</title>
        <authorList>
            <person name="Iorizzo M."/>
            <person name="Ellison S."/>
            <person name="Senalik D."/>
            <person name="Zeng P."/>
            <person name="Satapoomin P."/>
            <person name="Huang J."/>
            <person name="Bowman M."/>
            <person name="Iovene M."/>
            <person name="Sanseverino W."/>
            <person name="Cavagnaro P."/>
            <person name="Yildiz M."/>
            <person name="Macko-Podgorni A."/>
            <person name="Moranska E."/>
            <person name="Grzebelus E."/>
            <person name="Grzebelus D."/>
            <person name="Ashrafi H."/>
            <person name="Zheng Z."/>
            <person name="Cheng S."/>
            <person name="Spooner D."/>
            <person name="Van Deynze A."/>
            <person name="Simon P."/>
        </authorList>
    </citation>
    <scope>NUCLEOTIDE SEQUENCE</scope>
    <source>
        <tissue evidence="5">Leaf</tissue>
    </source>
</reference>
<keyword evidence="6" id="KW-1185">Reference proteome</keyword>